<dbReference type="RefSeq" id="XP_022824901.1">
    <property type="nucleotide sequence ID" value="XM_022969133.1"/>
</dbReference>
<feature type="region of interest" description="Disordered" evidence="1">
    <location>
        <begin position="970"/>
        <end position="1021"/>
    </location>
</feature>
<evidence type="ECO:0000256" key="1">
    <source>
        <dbReference type="SAM" id="MobiDB-lite"/>
    </source>
</evidence>
<keyword evidence="2" id="KW-1185">Reference proteome</keyword>
<evidence type="ECO:0000313" key="3">
    <source>
        <dbReference type="RefSeq" id="XP_022824900.1"/>
    </source>
</evidence>
<dbReference type="OrthoDB" id="7433193at2759"/>
<dbReference type="AlphaFoldDB" id="A0A9J7EA08"/>
<gene>
    <name evidence="3 4 5" type="primary">LOC111355332</name>
</gene>
<accession>A0A9J7EA08</accession>
<feature type="region of interest" description="Disordered" evidence="1">
    <location>
        <begin position="747"/>
        <end position="783"/>
    </location>
</feature>
<dbReference type="KEGG" id="sliu:111355332"/>
<protein>
    <submittedName>
        <fullName evidence="3 4">Uncharacterized protein LOC111355332</fullName>
    </submittedName>
</protein>
<proteinExistence type="predicted"/>
<dbReference type="GeneID" id="111355332"/>
<feature type="compositionally biased region" description="Polar residues" evidence="1">
    <location>
        <begin position="747"/>
        <end position="773"/>
    </location>
</feature>
<organism evidence="2 4">
    <name type="scientific">Spodoptera litura</name>
    <name type="common">Asian cotton leafworm</name>
    <dbReference type="NCBI Taxonomy" id="69820"/>
    <lineage>
        <taxon>Eukaryota</taxon>
        <taxon>Metazoa</taxon>
        <taxon>Ecdysozoa</taxon>
        <taxon>Arthropoda</taxon>
        <taxon>Hexapoda</taxon>
        <taxon>Insecta</taxon>
        <taxon>Pterygota</taxon>
        <taxon>Neoptera</taxon>
        <taxon>Endopterygota</taxon>
        <taxon>Lepidoptera</taxon>
        <taxon>Glossata</taxon>
        <taxon>Ditrysia</taxon>
        <taxon>Noctuoidea</taxon>
        <taxon>Noctuidae</taxon>
        <taxon>Amphipyrinae</taxon>
        <taxon>Spodoptera</taxon>
    </lineage>
</organism>
<dbReference type="Proteomes" id="UP000301870">
    <property type="component" value="Chromosome 20"/>
</dbReference>
<evidence type="ECO:0000313" key="5">
    <source>
        <dbReference type="RefSeq" id="XP_022824902.1"/>
    </source>
</evidence>
<evidence type="ECO:0000313" key="4">
    <source>
        <dbReference type="RefSeq" id="XP_022824901.1"/>
    </source>
</evidence>
<feature type="region of interest" description="Disordered" evidence="1">
    <location>
        <begin position="414"/>
        <end position="437"/>
    </location>
</feature>
<reference evidence="3 4" key="1">
    <citation type="submission" date="2025-04" db="UniProtKB">
        <authorList>
            <consortium name="RefSeq"/>
        </authorList>
    </citation>
    <scope>IDENTIFICATION</scope>
    <source>
        <strain evidence="3 4">Ishihara</strain>
        <tissue evidence="3 4">Whole body</tissue>
    </source>
</reference>
<evidence type="ECO:0000313" key="2">
    <source>
        <dbReference type="Proteomes" id="UP000301870"/>
    </source>
</evidence>
<feature type="compositionally biased region" description="Low complexity" evidence="1">
    <location>
        <begin position="774"/>
        <end position="783"/>
    </location>
</feature>
<feature type="compositionally biased region" description="Basic and acidic residues" evidence="1">
    <location>
        <begin position="996"/>
        <end position="1008"/>
    </location>
</feature>
<dbReference type="RefSeq" id="XP_022824902.1">
    <property type="nucleotide sequence ID" value="XM_022969134.1"/>
</dbReference>
<sequence>MISHLDDTDDENCDDPIKLLPIGINNAVHFGNQVQLIGSGDINWKFPTDNLTHGLNNEITQRYNESNSECTISPMFIKLVDCVKFPWYFRKYTARLLQKTGRNQFENETEHDIIDVEHCDSDSSDCFIVEDLHPKYKSVSDKELDKHFKFDKELQTALKYRKLVQVDLKRNVGLIGMKISQKKFKTIKQDACAVRKIKKEVKQAMLHKEDMRSSCQLGYNEKPSNSLSVPVHFSNNKILEFFNNFKENKIKDHNNKDQNEHPKIFPAHELSKKVPTSTVFKKSSSKSTCDVKDIKKCNKYKNDQIKIKNKVSNKIIIGMLESNQISPNTSKITELEENCGEQSGSKQSDNKKEEPKSPILKCTTSKKLKPKPKPEIPSLVKRKNVNTKPQQKLDKIVNKLKMLNKIPPNVGSAVSKPWELPTKSSSTKETKDKVGSPNSVISEKLLHKLDKSMKYYNDHNKNAFRPGKLNKPQCMQPNANDIEASIPSNIVLTAKPITELNNHKIITPNTDSNKTKHVTTIDNAQLLNQSKYSMTSKINSNRNLNLEVTKQNTNIVSNSDVFSSAMVETSSKTNSSISENHYPTTNDCLKPQYIVHSLSKKVYHKNNSNNNIQNHNASIKILKSICDMPVGSKPEHLVHSTGAQMPRIFQNPQPQCQDSRVPNIYNSTTLDNQRNNFPNSFNQCQPISLSQCRLSNKTYQQANPVSSFYINRTLLPLPPPPPPMYVPPPTYVPPPYIYQTKQSYSNSSFSTPIVQPNQPPSSDSQDCVRSLQPSNNNNGSIIGVNNEGLVKKINIAGGPKSSNADPHELIKNKNVVSKISPAVHTNNIQKLEKMLIPGEDMSSKVGDDRVINGTNVEKSMEVAIMSKNRGASEGLKLSMDNINMQTKQYKGYSPPILPIPTYHKVLNQVSPKVTTASTELTKRNRISKVPMKKTDCAKSNKRKSGALNIADNRRQAAAKKISLEEYNKRTLKDSKSVPPKRAVSSDQNKHKRKRPKVDIKNNRDHNTETDLGYDSDSTVIL</sequence>
<name>A0A9J7EA08_SPOLT</name>
<feature type="region of interest" description="Disordered" evidence="1">
    <location>
        <begin position="335"/>
        <end position="391"/>
    </location>
</feature>
<dbReference type="RefSeq" id="XP_022824900.1">
    <property type="nucleotide sequence ID" value="XM_022969132.1"/>
</dbReference>